<evidence type="ECO:0000256" key="3">
    <source>
        <dbReference type="ARBA" id="ARBA00022989"/>
    </source>
</evidence>
<comment type="subcellular location">
    <subcellularLocation>
        <location evidence="1">Membrane</location>
        <topology evidence="1">Multi-pass membrane protein</topology>
    </subcellularLocation>
</comment>
<evidence type="ECO:0000256" key="1">
    <source>
        <dbReference type="ARBA" id="ARBA00004141"/>
    </source>
</evidence>
<evidence type="ECO:0000313" key="6">
    <source>
        <dbReference type="EMBL" id="MFD2729489.1"/>
    </source>
</evidence>
<dbReference type="Proteomes" id="UP001597427">
    <property type="component" value="Unassembled WGS sequence"/>
</dbReference>
<feature type="transmembrane region" description="Helical" evidence="5">
    <location>
        <begin position="118"/>
        <end position="143"/>
    </location>
</feature>
<keyword evidence="2 5" id="KW-0812">Transmembrane</keyword>
<dbReference type="PANTHER" id="PTHR37306">
    <property type="entry name" value="COLICIN V PRODUCTION PROTEIN"/>
    <property type="match status" value="1"/>
</dbReference>
<keyword evidence="3 5" id="KW-1133">Transmembrane helix</keyword>
<evidence type="ECO:0000313" key="7">
    <source>
        <dbReference type="Proteomes" id="UP001597427"/>
    </source>
</evidence>
<dbReference type="InterPro" id="IPR003825">
    <property type="entry name" value="Colicin-V_CvpA"/>
</dbReference>
<feature type="transmembrane region" description="Helical" evidence="5">
    <location>
        <begin position="83"/>
        <end position="106"/>
    </location>
</feature>
<name>A0ABW5TKR5_9ENTE</name>
<evidence type="ECO:0000256" key="4">
    <source>
        <dbReference type="ARBA" id="ARBA00023136"/>
    </source>
</evidence>
<sequence>MIGILLLIIFLLAFYNGARRGTALQGIHLIGFIVTLLFAKNMYSEIGKKIELYVPYMSVTENTKMVFFTQQQSFDLDHSFYAAFAYISIVIVGWLLVKFIAIFFTGLRYMKAFGKYDWVVSGLINVMMIYLLVFFVLFLLALVPIDALQNFFSPGTLGYHIFKNSPILSNYYYQLWITNIIG</sequence>
<accession>A0ABW5TKR5</accession>
<comment type="caution">
    <text evidence="6">The sequence shown here is derived from an EMBL/GenBank/DDBJ whole genome shotgun (WGS) entry which is preliminary data.</text>
</comment>
<evidence type="ECO:0000256" key="2">
    <source>
        <dbReference type="ARBA" id="ARBA00022692"/>
    </source>
</evidence>
<dbReference type="RefSeq" id="WP_379981895.1">
    <property type="nucleotide sequence ID" value="NZ_JBHUMO010000052.1"/>
</dbReference>
<keyword evidence="4 5" id="KW-0472">Membrane</keyword>
<protein>
    <submittedName>
        <fullName evidence="6">CvpA family protein</fullName>
    </submittedName>
</protein>
<gene>
    <name evidence="6" type="ORF">ACFSR0_08640</name>
</gene>
<dbReference type="EMBL" id="JBHUMO010000052">
    <property type="protein sequence ID" value="MFD2729489.1"/>
    <property type="molecule type" value="Genomic_DNA"/>
</dbReference>
<dbReference type="Pfam" id="PF02674">
    <property type="entry name" value="Colicin_V"/>
    <property type="match status" value="1"/>
</dbReference>
<organism evidence="6 7">
    <name type="scientific">Enterococcus camelliae</name>
    <dbReference type="NCBI Taxonomy" id="453959"/>
    <lineage>
        <taxon>Bacteria</taxon>
        <taxon>Bacillati</taxon>
        <taxon>Bacillota</taxon>
        <taxon>Bacilli</taxon>
        <taxon>Lactobacillales</taxon>
        <taxon>Enterococcaceae</taxon>
        <taxon>Enterococcus</taxon>
    </lineage>
</organism>
<proteinExistence type="predicted"/>
<evidence type="ECO:0000256" key="5">
    <source>
        <dbReference type="SAM" id="Phobius"/>
    </source>
</evidence>
<dbReference type="PANTHER" id="PTHR37306:SF1">
    <property type="entry name" value="COLICIN V PRODUCTION PROTEIN"/>
    <property type="match status" value="1"/>
</dbReference>
<keyword evidence="7" id="KW-1185">Reference proteome</keyword>
<reference evidence="7" key="1">
    <citation type="journal article" date="2019" name="Int. J. Syst. Evol. Microbiol.">
        <title>The Global Catalogue of Microorganisms (GCM) 10K type strain sequencing project: providing services to taxonomists for standard genome sequencing and annotation.</title>
        <authorList>
            <consortium name="The Broad Institute Genomics Platform"/>
            <consortium name="The Broad Institute Genome Sequencing Center for Infectious Disease"/>
            <person name="Wu L."/>
            <person name="Ma J."/>
        </authorList>
    </citation>
    <scope>NUCLEOTIDE SEQUENCE [LARGE SCALE GENOMIC DNA]</scope>
    <source>
        <strain evidence="7">TISTR 932</strain>
    </source>
</reference>